<proteinExistence type="predicted"/>
<protein>
    <submittedName>
        <fullName evidence="1">Uncharacterized protein</fullName>
    </submittedName>
</protein>
<reference evidence="1" key="1">
    <citation type="submission" date="2018-05" db="EMBL/GenBank/DDBJ databases">
        <authorList>
            <person name="Lanie J.A."/>
            <person name="Ng W.-L."/>
            <person name="Kazmierczak K.M."/>
            <person name="Andrzejewski T.M."/>
            <person name="Davidsen T.M."/>
            <person name="Wayne K.J."/>
            <person name="Tettelin H."/>
            <person name="Glass J.I."/>
            <person name="Rusch D."/>
            <person name="Podicherti R."/>
            <person name="Tsui H.-C.T."/>
            <person name="Winkler M.E."/>
        </authorList>
    </citation>
    <scope>NUCLEOTIDE SEQUENCE</scope>
</reference>
<sequence length="75" mass="8071">MKKYLFGLGAMLVGAGLMFVLMHGEVRAEGAKAHCEDVGSDLQFCKVRNLTCVTYVTGSYSVRLNASSSFSCVKS</sequence>
<name>A0A382S9W1_9ZZZZ</name>
<dbReference type="EMBL" id="UINC01127246">
    <property type="protein sequence ID" value="SVD06245.1"/>
    <property type="molecule type" value="Genomic_DNA"/>
</dbReference>
<dbReference type="AlphaFoldDB" id="A0A382S9W1"/>
<evidence type="ECO:0000313" key="1">
    <source>
        <dbReference type="EMBL" id="SVD06245.1"/>
    </source>
</evidence>
<organism evidence="1">
    <name type="scientific">marine metagenome</name>
    <dbReference type="NCBI Taxonomy" id="408172"/>
    <lineage>
        <taxon>unclassified sequences</taxon>
        <taxon>metagenomes</taxon>
        <taxon>ecological metagenomes</taxon>
    </lineage>
</organism>
<gene>
    <name evidence="1" type="ORF">METZ01_LOCUS359099</name>
</gene>
<accession>A0A382S9W1</accession>